<sequence length="261" mass="30616">MTTLPPELVEIIDMHITNLAFLDYLYNIARFQEFIIYHDFIPRFTRTITCFFDLPENARDRAAKGVYRYLIALPNIQALFPLVPFISSQLVCIGIDQDPFFPPFHGIPILARYDRFLYNDSPHRSELCAWKNANACIYFHGRPGSFGEYVPPDLALYAVLDAQSWCFFDIILVPPGSYDILAIDDVRHLRQSTYITERRLKDWGLKNINTHLWMASNKRRTLALRCLTGLSYRWEYTYVQLSLPFPFSWKRYDMSLFDSPA</sequence>
<dbReference type="EMBL" id="JAUEPT010000070">
    <property type="protein sequence ID" value="KAK0434578.1"/>
    <property type="molecule type" value="Genomic_DNA"/>
</dbReference>
<evidence type="ECO:0000313" key="1">
    <source>
        <dbReference type="EMBL" id="KAK0434578.1"/>
    </source>
</evidence>
<accession>A0AA39J595</accession>
<organism evidence="1 2">
    <name type="scientific">Armillaria borealis</name>
    <dbReference type="NCBI Taxonomy" id="47425"/>
    <lineage>
        <taxon>Eukaryota</taxon>
        <taxon>Fungi</taxon>
        <taxon>Dikarya</taxon>
        <taxon>Basidiomycota</taxon>
        <taxon>Agaricomycotina</taxon>
        <taxon>Agaricomycetes</taxon>
        <taxon>Agaricomycetidae</taxon>
        <taxon>Agaricales</taxon>
        <taxon>Marasmiineae</taxon>
        <taxon>Physalacriaceae</taxon>
        <taxon>Armillaria</taxon>
    </lineage>
</organism>
<dbReference type="Proteomes" id="UP001175226">
    <property type="component" value="Unassembled WGS sequence"/>
</dbReference>
<protein>
    <submittedName>
        <fullName evidence="1">Uncharacterized protein</fullName>
    </submittedName>
</protein>
<comment type="caution">
    <text evidence="1">The sequence shown here is derived from an EMBL/GenBank/DDBJ whole genome shotgun (WGS) entry which is preliminary data.</text>
</comment>
<reference evidence="1" key="1">
    <citation type="submission" date="2023-06" db="EMBL/GenBank/DDBJ databases">
        <authorList>
            <consortium name="Lawrence Berkeley National Laboratory"/>
            <person name="Ahrendt S."/>
            <person name="Sahu N."/>
            <person name="Indic B."/>
            <person name="Wong-Bajracharya J."/>
            <person name="Merenyi Z."/>
            <person name="Ke H.-M."/>
            <person name="Monk M."/>
            <person name="Kocsube S."/>
            <person name="Drula E."/>
            <person name="Lipzen A."/>
            <person name="Balint B."/>
            <person name="Henrissat B."/>
            <person name="Andreopoulos B."/>
            <person name="Martin F.M."/>
            <person name="Harder C.B."/>
            <person name="Rigling D."/>
            <person name="Ford K.L."/>
            <person name="Foster G.D."/>
            <person name="Pangilinan J."/>
            <person name="Papanicolaou A."/>
            <person name="Barry K."/>
            <person name="LaButti K."/>
            <person name="Viragh M."/>
            <person name="Koriabine M."/>
            <person name="Yan M."/>
            <person name="Riley R."/>
            <person name="Champramary S."/>
            <person name="Plett K.L."/>
            <person name="Tsai I.J."/>
            <person name="Slot J."/>
            <person name="Sipos G."/>
            <person name="Plett J."/>
            <person name="Nagy L.G."/>
            <person name="Grigoriev I.V."/>
        </authorList>
    </citation>
    <scope>NUCLEOTIDE SEQUENCE</scope>
    <source>
        <strain evidence="1">FPL87.14</strain>
    </source>
</reference>
<proteinExistence type="predicted"/>
<keyword evidence="2" id="KW-1185">Reference proteome</keyword>
<dbReference type="AlphaFoldDB" id="A0AA39J595"/>
<gene>
    <name evidence="1" type="ORF">EV421DRAFT_2039522</name>
</gene>
<name>A0AA39J595_9AGAR</name>
<evidence type="ECO:0000313" key="2">
    <source>
        <dbReference type="Proteomes" id="UP001175226"/>
    </source>
</evidence>